<keyword evidence="2" id="KW-0238">DNA-binding</keyword>
<evidence type="ECO:0000256" key="3">
    <source>
        <dbReference type="ARBA" id="ARBA00023163"/>
    </source>
</evidence>
<evidence type="ECO:0000313" key="6">
    <source>
        <dbReference type="Proteomes" id="UP000324209"/>
    </source>
</evidence>
<dbReference type="AlphaFoldDB" id="A0A5C1QNC0"/>
<dbReference type="CDD" id="cd07377">
    <property type="entry name" value="WHTH_GntR"/>
    <property type="match status" value="1"/>
</dbReference>
<dbReference type="GO" id="GO:0003677">
    <property type="term" value="F:DNA binding"/>
    <property type="evidence" value="ECO:0007669"/>
    <property type="project" value="UniProtKB-KW"/>
</dbReference>
<dbReference type="SMART" id="SM00345">
    <property type="entry name" value="HTH_GNTR"/>
    <property type="match status" value="1"/>
</dbReference>
<dbReference type="Gene3D" id="1.10.10.10">
    <property type="entry name" value="Winged helix-like DNA-binding domain superfamily/Winged helix DNA-binding domain"/>
    <property type="match status" value="1"/>
</dbReference>
<evidence type="ECO:0000256" key="2">
    <source>
        <dbReference type="ARBA" id="ARBA00023125"/>
    </source>
</evidence>
<proteinExistence type="predicted"/>
<gene>
    <name evidence="5" type="ORF">EXM22_16995</name>
</gene>
<keyword evidence="3" id="KW-0804">Transcription</keyword>
<dbReference type="SUPFAM" id="SSF48008">
    <property type="entry name" value="GntR ligand-binding domain-like"/>
    <property type="match status" value="1"/>
</dbReference>
<dbReference type="InterPro" id="IPR008920">
    <property type="entry name" value="TF_FadR/GntR_C"/>
</dbReference>
<dbReference type="PRINTS" id="PR00035">
    <property type="entry name" value="HTHGNTR"/>
</dbReference>
<dbReference type="Pfam" id="PF00392">
    <property type="entry name" value="GntR"/>
    <property type="match status" value="1"/>
</dbReference>
<dbReference type="GO" id="GO:0003700">
    <property type="term" value="F:DNA-binding transcription factor activity"/>
    <property type="evidence" value="ECO:0007669"/>
    <property type="project" value="InterPro"/>
</dbReference>
<evidence type="ECO:0000259" key="4">
    <source>
        <dbReference type="PROSITE" id="PS50949"/>
    </source>
</evidence>
<reference evidence="5 6" key="1">
    <citation type="submission" date="2019-02" db="EMBL/GenBank/DDBJ databases">
        <title>Complete Genome Sequence and Methylome Analysis of free living Spirochaetas.</title>
        <authorList>
            <person name="Fomenkov A."/>
            <person name="Dubinina G."/>
            <person name="Leshcheva N."/>
            <person name="Mikheeva N."/>
            <person name="Grabovich M."/>
            <person name="Vincze T."/>
            <person name="Roberts R.J."/>
        </authorList>
    </citation>
    <scope>NUCLEOTIDE SEQUENCE [LARGE SCALE GENOMIC DNA]</scope>
    <source>
        <strain evidence="5 6">K2</strain>
    </source>
</reference>
<evidence type="ECO:0000313" key="5">
    <source>
        <dbReference type="EMBL" id="QEN09595.1"/>
    </source>
</evidence>
<evidence type="ECO:0000256" key="1">
    <source>
        <dbReference type="ARBA" id="ARBA00023015"/>
    </source>
</evidence>
<dbReference type="SMART" id="SM00895">
    <property type="entry name" value="FCD"/>
    <property type="match status" value="1"/>
</dbReference>
<dbReference type="SUPFAM" id="SSF46785">
    <property type="entry name" value="Winged helix' DNA-binding domain"/>
    <property type="match status" value="1"/>
</dbReference>
<sequence length="250" mass="29207">MSKRKWGDVIQTKTASETVYDILHRNIINLNLIPGTIMSEKEISEKMKLSRTPVREAFIRLSKEALVTVVPQKGSFVSRINLARVKEERFLRESLETSVLEELILNKDPLFLDDFHLNLEKQKIALDSGESNRFMELDDQFHSMFFDLVDRPMCFEVIMSFSSHYRRVRYLSMAVSGVSDENLKHHRELIHLIGNRDLEGAQEIMKVHLRKLNIEKNIIYQKFPDYFKDTPSAGGLDLMDEKLLFQGMNR</sequence>
<dbReference type="InterPro" id="IPR000524">
    <property type="entry name" value="Tscrpt_reg_HTH_GntR"/>
</dbReference>
<feature type="domain" description="HTH gntR-type" evidence="4">
    <location>
        <begin position="13"/>
        <end position="80"/>
    </location>
</feature>
<dbReference type="OrthoDB" id="9799482at2"/>
<name>A0A5C1QNC0_9SPIO</name>
<dbReference type="PANTHER" id="PTHR43537:SF6">
    <property type="entry name" value="HTH-TYPE TRANSCRIPTIONAL REPRESSOR RSPR"/>
    <property type="match status" value="1"/>
</dbReference>
<protein>
    <submittedName>
        <fullName evidence="5">GntR family transcriptional regulator</fullName>
    </submittedName>
</protein>
<keyword evidence="1" id="KW-0805">Transcription regulation</keyword>
<dbReference type="Proteomes" id="UP000324209">
    <property type="component" value="Chromosome"/>
</dbReference>
<dbReference type="InterPro" id="IPR036388">
    <property type="entry name" value="WH-like_DNA-bd_sf"/>
</dbReference>
<accession>A0A5C1QNC0</accession>
<dbReference type="KEGG" id="ock:EXM22_16995"/>
<dbReference type="Pfam" id="PF07729">
    <property type="entry name" value="FCD"/>
    <property type="match status" value="1"/>
</dbReference>
<dbReference type="InterPro" id="IPR011711">
    <property type="entry name" value="GntR_C"/>
</dbReference>
<dbReference type="InterPro" id="IPR036390">
    <property type="entry name" value="WH_DNA-bd_sf"/>
</dbReference>
<dbReference type="PANTHER" id="PTHR43537">
    <property type="entry name" value="TRANSCRIPTIONAL REGULATOR, GNTR FAMILY"/>
    <property type="match status" value="1"/>
</dbReference>
<dbReference type="PROSITE" id="PS50949">
    <property type="entry name" value="HTH_GNTR"/>
    <property type="match status" value="1"/>
</dbReference>
<dbReference type="RefSeq" id="WP_149487669.1">
    <property type="nucleotide sequence ID" value="NZ_CP036150.1"/>
</dbReference>
<dbReference type="Gene3D" id="1.20.120.530">
    <property type="entry name" value="GntR ligand-binding domain-like"/>
    <property type="match status" value="1"/>
</dbReference>
<keyword evidence="6" id="KW-1185">Reference proteome</keyword>
<dbReference type="EMBL" id="CP036150">
    <property type="protein sequence ID" value="QEN09595.1"/>
    <property type="molecule type" value="Genomic_DNA"/>
</dbReference>
<organism evidence="5 6">
    <name type="scientific">Oceanispirochaeta crateris</name>
    <dbReference type="NCBI Taxonomy" id="2518645"/>
    <lineage>
        <taxon>Bacteria</taxon>
        <taxon>Pseudomonadati</taxon>
        <taxon>Spirochaetota</taxon>
        <taxon>Spirochaetia</taxon>
        <taxon>Spirochaetales</taxon>
        <taxon>Spirochaetaceae</taxon>
        <taxon>Oceanispirochaeta</taxon>
    </lineage>
</organism>